<sequence length="81" mass="9174">MSRPRFEVIFVKRSCAYVRGHGSREALVDLKGRAPCWSALGRGWVTTPRTASDLIARWESRGYVVDVTEDDPLPALRGQLW</sequence>
<evidence type="ECO:0000313" key="2">
    <source>
        <dbReference type="Proteomes" id="UP000732378"/>
    </source>
</evidence>
<accession>A0ABS2M5V5</accession>
<dbReference type="RefSeq" id="WP_193669319.1">
    <property type="nucleotide sequence ID" value="NZ_JACDTV010000008.1"/>
</dbReference>
<evidence type="ECO:0000313" key="1">
    <source>
        <dbReference type="EMBL" id="MBM7506547.1"/>
    </source>
</evidence>
<proteinExistence type="predicted"/>
<dbReference type="EMBL" id="JAFBBZ010000001">
    <property type="protein sequence ID" value="MBM7506547.1"/>
    <property type="molecule type" value="Genomic_DNA"/>
</dbReference>
<name>A0ABS2M5V5_9ACTN</name>
<reference evidence="1 2" key="1">
    <citation type="submission" date="2021-01" db="EMBL/GenBank/DDBJ databases">
        <title>Sequencing the genomes of 1000 actinobacteria strains.</title>
        <authorList>
            <person name="Klenk H.-P."/>
        </authorList>
    </citation>
    <scope>NUCLEOTIDE SEQUENCE [LARGE SCALE GENOMIC DNA]</scope>
    <source>
        <strain evidence="1 2">DSM 18239</strain>
    </source>
</reference>
<keyword evidence="2" id="KW-1185">Reference proteome</keyword>
<comment type="caution">
    <text evidence="1">The sequence shown here is derived from an EMBL/GenBank/DDBJ whole genome shotgun (WGS) entry which is preliminary data.</text>
</comment>
<organism evidence="1 2">
    <name type="scientific">Nocardioides salarius</name>
    <dbReference type="NCBI Taxonomy" id="374513"/>
    <lineage>
        <taxon>Bacteria</taxon>
        <taxon>Bacillati</taxon>
        <taxon>Actinomycetota</taxon>
        <taxon>Actinomycetes</taxon>
        <taxon>Propionibacteriales</taxon>
        <taxon>Nocardioidaceae</taxon>
        <taxon>Nocardioides</taxon>
    </lineage>
</organism>
<protein>
    <submittedName>
        <fullName evidence="1">Uncharacterized protein</fullName>
    </submittedName>
</protein>
<dbReference type="Proteomes" id="UP000732378">
    <property type="component" value="Unassembled WGS sequence"/>
</dbReference>
<gene>
    <name evidence="1" type="ORF">JOE61_000361</name>
</gene>